<proteinExistence type="predicted"/>
<dbReference type="RefSeq" id="WP_163613358.1">
    <property type="nucleotide sequence ID" value="NZ_JAAGWB010000072.1"/>
</dbReference>
<accession>A0A6P0HD91</accession>
<dbReference type="Proteomes" id="UP000471152">
    <property type="component" value="Unassembled WGS sequence"/>
</dbReference>
<comment type="caution">
    <text evidence="2">The sequence shown here is derived from an EMBL/GenBank/DDBJ whole genome shotgun (WGS) entry which is preliminary data.</text>
</comment>
<protein>
    <submittedName>
        <fullName evidence="2">Uncharacterized protein</fullName>
    </submittedName>
</protein>
<reference evidence="2 4" key="2">
    <citation type="submission" date="2020-02" db="EMBL/GenBank/DDBJ databases">
        <title>The WGS of Modestobacter muralis DSM 100205.</title>
        <authorList>
            <person name="Jiang Z."/>
        </authorList>
    </citation>
    <scope>NUCLEOTIDE SEQUENCE [LARGE SCALE GENOMIC DNA]</scope>
    <source>
        <strain evidence="2 4">DSM 100205</strain>
    </source>
</reference>
<name>A0A6P0HD91_9ACTN</name>
<evidence type="ECO:0000313" key="4">
    <source>
        <dbReference type="Proteomes" id="UP000471152"/>
    </source>
</evidence>
<evidence type="ECO:0000313" key="2">
    <source>
        <dbReference type="EMBL" id="NEN53495.1"/>
    </source>
</evidence>
<reference evidence="1 3" key="1">
    <citation type="submission" date="2020-01" db="EMBL/GenBank/DDBJ databases">
        <title>the WGS Modestobacter muralis CPCC 204518.</title>
        <authorList>
            <person name="Jiang Z."/>
        </authorList>
    </citation>
    <scope>NUCLEOTIDE SEQUENCE [LARGE SCALE GENOMIC DNA]</scope>
    <source>
        <strain evidence="1 3">DSM 100205</strain>
    </source>
</reference>
<gene>
    <name evidence="2" type="ORF">G3R41_21570</name>
    <name evidence="1" type="ORF">GCU67_20755</name>
</gene>
<dbReference type="EMBL" id="JAAGWB010000072">
    <property type="protein sequence ID" value="NEN53495.1"/>
    <property type="molecule type" value="Genomic_DNA"/>
</dbReference>
<sequence length="94" mass="10508">MPEDLLVTSSDDLALALEDAERRLDPPMPVRVRWNGEWHLSALLHGWQQSEERGDGWLGCVEYHRVIAPGFGFAVGRWTPAWNIERAAGDAPTG</sequence>
<evidence type="ECO:0000313" key="3">
    <source>
        <dbReference type="Proteomes" id="UP000468828"/>
    </source>
</evidence>
<dbReference type="EMBL" id="JAAGWH010000068">
    <property type="protein sequence ID" value="NEK96576.1"/>
    <property type="molecule type" value="Genomic_DNA"/>
</dbReference>
<dbReference type="AlphaFoldDB" id="A0A6P0HD91"/>
<dbReference type="Proteomes" id="UP000468828">
    <property type="component" value="Unassembled WGS sequence"/>
</dbReference>
<organism evidence="2 4">
    <name type="scientific">Modestobacter muralis</name>
    <dbReference type="NCBI Taxonomy" id="1608614"/>
    <lineage>
        <taxon>Bacteria</taxon>
        <taxon>Bacillati</taxon>
        <taxon>Actinomycetota</taxon>
        <taxon>Actinomycetes</taxon>
        <taxon>Geodermatophilales</taxon>
        <taxon>Geodermatophilaceae</taxon>
        <taxon>Modestobacter</taxon>
    </lineage>
</organism>
<keyword evidence="3" id="KW-1185">Reference proteome</keyword>
<evidence type="ECO:0000313" key="1">
    <source>
        <dbReference type="EMBL" id="NEK96576.1"/>
    </source>
</evidence>